<proteinExistence type="predicted"/>
<name>A0AAV4UGH5_9ARAC</name>
<comment type="caution">
    <text evidence="1">The sequence shown here is derived from an EMBL/GenBank/DDBJ whole genome shotgun (WGS) entry which is preliminary data.</text>
</comment>
<gene>
    <name evidence="1" type="ORF">CDAR_184361</name>
</gene>
<evidence type="ECO:0000313" key="2">
    <source>
        <dbReference type="Proteomes" id="UP001054837"/>
    </source>
</evidence>
<organism evidence="1 2">
    <name type="scientific">Caerostris darwini</name>
    <dbReference type="NCBI Taxonomy" id="1538125"/>
    <lineage>
        <taxon>Eukaryota</taxon>
        <taxon>Metazoa</taxon>
        <taxon>Ecdysozoa</taxon>
        <taxon>Arthropoda</taxon>
        <taxon>Chelicerata</taxon>
        <taxon>Arachnida</taxon>
        <taxon>Araneae</taxon>
        <taxon>Araneomorphae</taxon>
        <taxon>Entelegynae</taxon>
        <taxon>Araneoidea</taxon>
        <taxon>Araneidae</taxon>
        <taxon>Caerostris</taxon>
    </lineage>
</organism>
<protein>
    <submittedName>
        <fullName evidence="1">Uncharacterized protein</fullName>
    </submittedName>
</protein>
<evidence type="ECO:0000313" key="1">
    <source>
        <dbReference type="EMBL" id="GIY56719.1"/>
    </source>
</evidence>
<accession>A0AAV4UGH5</accession>
<dbReference type="AlphaFoldDB" id="A0AAV4UGH5"/>
<keyword evidence="2" id="KW-1185">Reference proteome</keyword>
<dbReference type="Proteomes" id="UP001054837">
    <property type="component" value="Unassembled WGS sequence"/>
</dbReference>
<dbReference type="EMBL" id="BPLQ01011219">
    <property type="protein sequence ID" value="GIY56719.1"/>
    <property type="molecule type" value="Genomic_DNA"/>
</dbReference>
<reference evidence="1 2" key="1">
    <citation type="submission" date="2021-06" db="EMBL/GenBank/DDBJ databases">
        <title>Caerostris darwini draft genome.</title>
        <authorList>
            <person name="Kono N."/>
            <person name="Arakawa K."/>
        </authorList>
    </citation>
    <scope>NUCLEOTIDE SEQUENCE [LARGE SCALE GENOMIC DNA]</scope>
</reference>
<sequence>MPLIVHSVPRGKLRLIRKDLIISISTEFRFIKLSSDRKIKHLQQQKKKNINKRKIPQTWYGRRNIFFRRVIRSEREDERGLPKGCSINLDFSEKGNQKVRWAHPSSHAGHISTRETFLIKGVHARPGLCVTFGSKLHLLSAPLSLYIFIWMEMKWTALFGLIAGILKSNFGQGPLIVHSGVNRRHQRKIEIDSQASDGR</sequence>